<reference evidence="2 3" key="1">
    <citation type="submission" date="2020-07" db="EMBL/GenBank/DDBJ databases">
        <title>Mycobacterium kansasii (former subtype) with zoonotic potential isolated from diseased indoor pet cat, Japan.</title>
        <authorList>
            <person name="Fukano H."/>
            <person name="Terazono T."/>
            <person name="Hoshino Y."/>
        </authorList>
    </citation>
    <scope>NUCLEOTIDE SEQUENCE [LARGE SCALE GENOMIC DNA]</scope>
    <source>
        <strain evidence="2 3">Kuro-I</strain>
    </source>
</reference>
<name>A0A7G1I6A2_MYCKA</name>
<proteinExistence type="predicted"/>
<dbReference type="Pfam" id="PF02697">
    <property type="entry name" value="VAPB_antitox"/>
    <property type="match status" value="1"/>
</dbReference>
<dbReference type="Proteomes" id="UP000516380">
    <property type="component" value="Chromosome"/>
</dbReference>
<dbReference type="AlphaFoldDB" id="A0A7G1I6A2"/>
<dbReference type="InterPro" id="IPR003847">
    <property type="entry name" value="Put_antitoxin"/>
</dbReference>
<dbReference type="EMBL" id="AP023343">
    <property type="protein sequence ID" value="BCI85813.1"/>
    <property type="molecule type" value="Genomic_DNA"/>
</dbReference>
<protein>
    <recommendedName>
        <fullName evidence="4">Antitoxin</fullName>
    </recommendedName>
</protein>
<sequence length="86" mass="9649">MYTCIVATKTISIDLDAYERLRAARRSPNESFSQVIKRAHWRNEMPTAAALLDALAELPTVTGDVLMRLDEAQHADAPPEDPWLRG</sequence>
<evidence type="ECO:0000313" key="3">
    <source>
        <dbReference type="Proteomes" id="UP000516380"/>
    </source>
</evidence>
<evidence type="ECO:0000313" key="2">
    <source>
        <dbReference type="EMBL" id="BCI85813.1"/>
    </source>
</evidence>
<organism evidence="2 3">
    <name type="scientific">Mycobacterium kansasii</name>
    <dbReference type="NCBI Taxonomy" id="1768"/>
    <lineage>
        <taxon>Bacteria</taxon>
        <taxon>Bacillati</taxon>
        <taxon>Actinomycetota</taxon>
        <taxon>Actinomycetes</taxon>
        <taxon>Mycobacteriales</taxon>
        <taxon>Mycobacteriaceae</taxon>
        <taxon>Mycobacterium</taxon>
    </lineage>
</organism>
<keyword evidence="1" id="KW-1277">Toxin-antitoxin system</keyword>
<evidence type="ECO:0000256" key="1">
    <source>
        <dbReference type="ARBA" id="ARBA00022649"/>
    </source>
</evidence>
<evidence type="ECO:0008006" key="4">
    <source>
        <dbReference type="Google" id="ProtNLM"/>
    </source>
</evidence>
<keyword evidence="3" id="KW-1185">Reference proteome</keyword>
<gene>
    <name evidence="2" type="ORF">NIIDMKKI_10190</name>
</gene>
<accession>A0A7G1I6A2</accession>